<feature type="region of interest" description="Disordered" evidence="1">
    <location>
        <begin position="289"/>
        <end position="308"/>
    </location>
</feature>
<keyword evidence="2" id="KW-0472">Membrane</keyword>
<feature type="region of interest" description="Disordered" evidence="1">
    <location>
        <begin position="74"/>
        <end position="154"/>
    </location>
</feature>
<proteinExistence type="predicted"/>
<dbReference type="EMBL" id="JTHE02000003">
    <property type="protein sequence ID" value="NEV67498.1"/>
    <property type="molecule type" value="Genomic_DNA"/>
</dbReference>
<feature type="region of interest" description="Disordered" evidence="1">
    <location>
        <begin position="166"/>
        <end position="228"/>
    </location>
</feature>
<reference evidence="3" key="2">
    <citation type="journal article" date="2015" name="Genome Announc.">
        <title>Draft Genome Sequence of Filamentous Marine Cyanobacterium Lyngbya confervoides Strain BDU141951.</title>
        <authorList>
            <person name="Chandrababunaidu M.M."/>
            <person name="Sen D."/>
            <person name="Tripathy S."/>
        </authorList>
    </citation>
    <scope>NUCLEOTIDE SEQUENCE</scope>
    <source>
        <strain evidence="3">BDU141951</strain>
    </source>
</reference>
<gene>
    <name evidence="3" type="ORF">QQ91_010255</name>
</gene>
<evidence type="ECO:0000256" key="1">
    <source>
        <dbReference type="SAM" id="MobiDB-lite"/>
    </source>
</evidence>
<organism evidence="3">
    <name type="scientific">Lyngbya confervoides BDU141951</name>
    <dbReference type="NCBI Taxonomy" id="1574623"/>
    <lineage>
        <taxon>Bacteria</taxon>
        <taxon>Bacillati</taxon>
        <taxon>Cyanobacteriota</taxon>
        <taxon>Cyanophyceae</taxon>
        <taxon>Oscillatoriophycideae</taxon>
        <taxon>Oscillatoriales</taxon>
        <taxon>Microcoleaceae</taxon>
        <taxon>Lyngbya</taxon>
    </lineage>
</organism>
<evidence type="ECO:0000313" key="3">
    <source>
        <dbReference type="EMBL" id="NEV67498.1"/>
    </source>
</evidence>
<keyword evidence="2" id="KW-0812">Transmembrane</keyword>
<feature type="compositionally biased region" description="Basic and acidic residues" evidence="1">
    <location>
        <begin position="181"/>
        <end position="214"/>
    </location>
</feature>
<comment type="caution">
    <text evidence="3">The sequence shown here is derived from an EMBL/GenBank/DDBJ whole genome shotgun (WGS) entry which is preliminary data.</text>
</comment>
<feature type="region of interest" description="Disordered" evidence="1">
    <location>
        <begin position="258"/>
        <end position="283"/>
    </location>
</feature>
<reference evidence="3" key="3">
    <citation type="submission" date="2020-02" db="EMBL/GenBank/DDBJ databases">
        <authorList>
            <person name="Sarangi A.N."/>
            <person name="Ghosh S."/>
            <person name="Mukherjee M."/>
            <person name="Tripathy S."/>
        </authorList>
    </citation>
    <scope>NUCLEOTIDE SEQUENCE</scope>
    <source>
        <strain evidence="3">BDU141951</strain>
    </source>
</reference>
<reference evidence="3" key="1">
    <citation type="submission" date="2014-11" db="EMBL/GenBank/DDBJ databases">
        <authorList>
            <person name="Malar M.C."/>
            <person name="Sen D."/>
            <person name="Tripathy S."/>
        </authorList>
    </citation>
    <scope>NUCLEOTIDE SEQUENCE</scope>
    <source>
        <strain evidence="3">BDU141951</strain>
    </source>
</reference>
<feature type="compositionally biased region" description="Basic and acidic residues" evidence="1">
    <location>
        <begin position="133"/>
        <end position="143"/>
    </location>
</feature>
<feature type="transmembrane region" description="Helical" evidence="2">
    <location>
        <begin position="47"/>
        <end position="69"/>
    </location>
</feature>
<accession>A0A0C1Y5L6</accession>
<dbReference type="AlphaFoldDB" id="A0A0C1Y5L6"/>
<name>A0A0C1Y5L6_9CYAN</name>
<evidence type="ECO:0008006" key="4">
    <source>
        <dbReference type="Google" id="ProtNLM"/>
    </source>
</evidence>
<sequence length="308" mass="34493">MGKQAPKLVLVALIVAILVILAWQNSTPLLALSFLGFRSVTLPLGVWLVAAIALGALTAIAILYLTNLGTAAPPRSRRRQWTVQPDMPPHPDAGRSYDGTSQQRNRRWNVRSPQDFFRRDEAQRPRQNPRNEPPQEPRQESRSRPSGPPPSNAVAAEDWQAWGQRNKPSAWNDWADASGNRPEDEYLERGQKRDRDKAEATIHDLDKGWDESARETVYVPPGGSEVQDTLDEIEDGWEDWDSPDNPLSDTAYAAKYEGVDRANRRDSIYAPPDDANQDDDQVYDADYRVIIPPYQPSEDGGNGGDRAS</sequence>
<keyword evidence="2" id="KW-1133">Transmembrane helix</keyword>
<feature type="compositionally biased region" description="Basic and acidic residues" evidence="1">
    <location>
        <begin position="258"/>
        <end position="267"/>
    </location>
</feature>
<protein>
    <recommendedName>
        <fullName evidence="4">Lipopolysaccharide assembly protein A domain-containing protein</fullName>
    </recommendedName>
</protein>
<evidence type="ECO:0000256" key="2">
    <source>
        <dbReference type="SAM" id="Phobius"/>
    </source>
</evidence>